<evidence type="ECO:0000313" key="8">
    <source>
        <dbReference type="EMBL" id="OQS03598.1"/>
    </source>
</evidence>
<organism evidence="8 9">
    <name type="scientific">Thraustotheca clavata</name>
    <dbReference type="NCBI Taxonomy" id="74557"/>
    <lineage>
        <taxon>Eukaryota</taxon>
        <taxon>Sar</taxon>
        <taxon>Stramenopiles</taxon>
        <taxon>Oomycota</taxon>
        <taxon>Saprolegniomycetes</taxon>
        <taxon>Saprolegniales</taxon>
        <taxon>Achlyaceae</taxon>
        <taxon>Thraustotheca</taxon>
    </lineage>
</organism>
<dbReference type="InterPro" id="IPR003439">
    <property type="entry name" value="ABC_transporter-like_ATP-bd"/>
</dbReference>
<feature type="transmembrane region" description="Helical" evidence="6">
    <location>
        <begin position="326"/>
        <end position="348"/>
    </location>
</feature>
<dbReference type="InterPro" id="IPR013525">
    <property type="entry name" value="ABC2_TM"/>
</dbReference>
<dbReference type="SUPFAM" id="SSF52540">
    <property type="entry name" value="P-loop containing nucleoside triphosphate hydrolases"/>
    <property type="match status" value="1"/>
</dbReference>
<evidence type="ECO:0000313" key="9">
    <source>
        <dbReference type="Proteomes" id="UP000243217"/>
    </source>
</evidence>
<dbReference type="Pfam" id="PF00005">
    <property type="entry name" value="ABC_tran"/>
    <property type="match status" value="1"/>
</dbReference>
<evidence type="ECO:0000256" key="2">
    <source>
        <dbReference type="ARBA" id="ARBA00022448"/>
    </source>
</evidence>
<keyword evidence="3 6" id="KW-0812">Transmembrane</keyword>
<dbReference type="EMBL" id="JNBS01000831">
    <property type="protein sequence ID" value="OQS03598.1"/>
    <property type="molecule type" value="Genomic_DNA"/>
</dbReference>
<dbReference type="GO" id="GO:0016887">
    <property type="term" value="F:ATP hydrolysis activity"/>
    <property type="evidence" value="ECO:0007669"/>
    <property type="project" value="InterPro"/>
</dbReference>
<evidence type="ECO:0000256" key="5">
    <source>
        <dbReference type="ARBA" id="ARBA00023136"/>
    </source>
</evidence>
<evidence type="ECO:0000259" key="7">
    <source>
        <dbReference type="PROSITE" id="PS50893"/>
    </source>
</evidence>
<dbReference type="AlphaFoldDB" id="A0A1W0A010"/>
<evidence type="ECO:0000256" key="6">
    <source>
        <dbReference type="SAM" id="Phobius"/>
    </source>
</evidence>
<dbReference type="InterPro" id="IPR027417">
    <property type="entry name" value="P-loop_NTPase"/>
</dbReference>
<dbReference type="GO" id="GO:0016020">
    <property type="term" value="C:membrane"/>
    <property type="evidence" value="ECO:0007669"/>
    <property type="project" value="UniProtKB-SubCell"/>
</dbReference>
<gene>
    <name evidence="8" type="ORF">THRCLA_04086</name>
</gene>
<name>A0A1W0A010_9STRA</name>
<dbReference type="OrthoDB" id="66620at2759"/>
<dbReference type="PANTHER" id="PTHR48041:SF139">
    <property type="entry name" value="PROTEIN SCARLET"/>
    <property type="match status" value="1"/>
</dbReference>
<sequence>MASFELNKSPQGHVIVSTQMETGEHLLVDVPKMILEWKHVTRSVQIKNANTKEMETKVILNDVSGTALPGELVVIMGPSGAGKSSLLVVISGRQRDFKGSVYVNGSKWNKSTNKKASYVMQDDIFYSTLTVREHLTFQAELQMGKQFNVKQREPRVNYVIEELGLTKCQGTQIGGVRLRGISGDEPASGLDSYMTESVLNQLQALERKGRTMVATIHQPSSELFDLFDRLYLLSDGQPVYNGKASETVEFFSSLGYKCPTYTNPTDYFTRQIIVLDKNSEAADRVKHLIECWRSKVAAMKAKWAIRVKFRLHNTRICPRTPISPDITPILGILLLLPAVPFGGLFLSINDIPDYFVWFACISPVKYAFRGMSRAFWTTVQTIQCDSANEICVAHTGTEVLKYPQLMTEAWDMMLLT</sequence>
<proteinExistence type="predicted"/>
<comment type="caution">
    <text evidence="8">The sequence shown here is derived from an EMBL/GenBank/DDBJ whole genome shotgun (WGS) entry which is preliminary data.</text>
</comment>
<dbReference type="GO" id="GO:0005524">
    <property type="term" value="F:ATP binding"/>
    <property type="evidence" value="ECO:0007669"/>
    <property type="project" value="UniProtKB-KW"/>
</dbReference>
<dbReference type="PROSITE" id="PS50893">
    <property type="entry name" value="ABC_TRANSPORTER_2"/>
    <property type="match status" value="1"/>
</dbReference>
<keyword evidence="8" id="KW-0547">Nucleotide-binding</keyword>
<dbReference type="GO" id="GO:0140359">
    <property type="term" value="F:ABC-type transporter activity"/>
    <property type="evidence" value="ECO:0007669"/>
    <property type="project" value="InterPro"/>
</dbReference>
<dbReference type="InterPro" id="IPR043926">
    <property type="entry name" value="ABCG_dom"/>
</dbReference>
<dbReference type="Pfam" id="PF19055">
    <property type="entry name" value="ABC2_membrane_7"/>
    <property type="match status" value="1"/>
</dbReference>
<dbReference type="Proteomes" id="UP000243217">
    <property type="component" value="Unassembled WGS sequence"/>
</dbReference>
<dbReference type="STRING" id="74557.A0A1W0A010"/>
<feature type="domain" description="ABC transporter" evidence="7">
    <location>
        <begin position="44"/>
        <end position="260"/>
    </location>
</feature>
<keyword evidence="8" id="KW-0067">ATP-binding</keyword>
<evidence type="ECO:0000256" key="1">
    <source>
        <dbReference type="ARBA" id="ARBA00004141"/>
    </source>
</evidence>
<comment type="subcellular location">
    <subcellularLocation>
        <location evidence="1">Membrane</location>
        <topology evidence="1">Multi-pass membrane protein</topology>
    </subcellularLocation>
</comment>
<dbReference type="PANTHER" id="PTHR48041">
    <property type="entry name" value="ABC TRANSPORTER G FAMILY MEMBER 28"/>
    <property type="match status" value="1"/>
</dbReference>
<evidence type="ECO:0000256" key="4">
    <source>
        <dbReference type="ARBA" id="ARBA00022989"/>
    </source>
</evidence>
<keyword evidence="5 6" id="KW-0472">Membrane</keyword>
<evidence type="ECO:0000256" key="3">
    <source>
        <dbReference type="ARBA" id="ARBA00022692"/>
    </source>
</evidence>
<reference evidence="8 9" key="1">
    <citation type="journal article" date="2014" name="Genome Biol. Evol.">
        <title>The secreted proteins of Achlya hypogyna and Thraustotheca clavata identify the ancestral oomycete secretome and reveal gene acquisitions by horizontal gene transfer.</title>
        <authorList>
            <person name="Misner I."/>
            <person name="Blouin N."/>
            <person name="Leonard G."/>
            <person name="Richards T.A."/>
            <person name="Lane C.E."/>
        </authorList>
    </citation>
    <scope>NUCLEOTIDE SEQUENCE [LARGE SCALE GENOMIC DNA]</scope>
    <source>
        <strain evidence="8 9">ATCC 34112</strain>
    </source>
</reference>
<protein>
    <submittedName>
        <fullName evidence="8">ATP-binding Cassette (ABC) Superfamily</fullName>
    </submittedName>
</protein>
<dbReference type="InterPro" id="IPR050352">
    <property type="entry name" value="ABCG_transporters"/>
</dbReference>
<dbReference type="Pfam" id="PF01061">
    <property type="entry name" value="ABC2_membrane"/>
    <property type="match status" value="1"/>
</dbReference>
<keyword evidence="2" id="KW-0813">Transport</keyword>
<keyword evidence="9" id="KW-1185">Reference proteome</keyword>
<accession>A0A1W0A010</accession>
<dbReference type="Gene3D" id="3.40.50.300">
    <property type="entry name" value="P-loop containing nucleotide triphosphate hydrolases"/>
    <property type="match status" value="2"/>
</dbReference>
<keyword evidence="4 6" id="KW-1133">Transmembrane helix</keyword>